<organism evidence="1 2">
    <name type="scientific">Labeo rohita</name>
    <name type="common">Indian major carp</name>
    <name type="synonym">Cyprinus rohita</name>
    <dbReference type="NCBI Taxonomy" id="84645"/>
    <lineage>
        <taxon>Eukaryota</taxon>
        <taxon>Metazoa</taxon>
        <taxon>Chordata</taxon>
        <taxon>Craniata</taxon>
        <taxon>Vertebrata</taxon>
        <taxon>Euteleostomi</taxon>
        <taxon>Actinopterygii</taxon>
        <taxon>Neopterygii</taxon>
        <taxon>Teleostei</taxon>
        <taxon>Ostariophysi</taxon>
        <taxon>Cypriniformes</taxon>
        <taxon>Cyprinidae</taxon>
        <taxon>Labeoninae</taxon>
        <taxon>Labeonini</taxon>
        <taxon>Labeo</taxon>
    </lineage>
</organism>
<proteinExistence type="predicted"/>
<reference evidence="1 2" key="1">
    <citation type="submission" date="2018-03" db="EMBL/GenBank/DDBJ databases">
        <title>Draft genome sequence of Rohu Carp (Labeo rohita).</title>
        <authorList>
            <person name="Das P."/>
            <person name="Kushwaha B."/>
            <person name="Joshi C.G."/>
            <person name="Kumar D."/>
            <person name="Nagpure N.S."/>
            <person name="Sahoo L."/>
            <person name="Das S.P."/>
            <person name="Bit A."/>
            <person name="Patnaik S."/>
            <person name="Meher P.K."/>
            <person name="Jayasankar P."/>
            <person name="Koringa P.G."/>
            <person name="Patel N.V."/>
            <person name="Hinsu A.T."/>
            <person name="Kumar R."/>
            <person name="Pandey M."/>
            <person name="Agarwal S."/>
            <person name="Srivastava S."/>
            <person name="Singh M."/>
            <person name="Iquebal M.A."/>
            <person name="Jaiswal S."/>
            <person name="Angadi U.B."/>
            <person name="Kumar N."/>
            <person name="Raza M."/>
            <person name="Shah T.M."/>
            <person name="Rai A."/>
            <person name="Jena J.K."/>
        </authorList>
    </citation>
    <scope>NUCLEOTIDE SEQUENCE [LARGE SCALE GENOMIC DNA]</scope>
    <source>
        <strain evidence="1">DASCIFA01</strain>
        <tissue evidence="1">Testis</tissue>
    </source>
</reference>
<comment type="caution">
    <text evidence="1">The sequence shown here is derived from an EMBL/GenBank/DDBJ whole genome shotgun (WGS) entry which is preliminary data.</text>
</comment>
<name>A0A498LJ39_LABRO</name>
<evidence type="ECO:0000313" key="2">
    <source>
        <dbReference type="Proteomes" id="UP000290572"/>
    </source>
</evidence>
<dbReference type="Proteomes" id="UP000290572">
    <property type="component" value="Unassembled WGS sequence"/>
</dbReference>
<gene>
    <name evidence="1" type="ORF">ROHU_012663</name>
</gene>
<sequence length="122" mass="13927">MYTSYRFTHQANLVVVSNSYRPAPTVAGYYASQPIHTPVQPCYTPLVVHQPPPPHLVYQSITATPPLQPVPIPALPKLVNDSEREFTDLKMDLDNLLNPHTEFTEHYKYRVLMEQLVLEELG</sequence>
<keyword evidence="2" id="KW-1185">Reference proteome</keyword>
<dbReference type="AlphaFoldDB" id="A0A498LJ39"/>
<evidence type="ECO:0000313" key="1">
    <source>
        <dbReference type="EMBL" id="RXN05505.1"/>
    </source>
</evidence>
<accession>A0A498LJ39</accession>
<protein>
    <submittedName>
        <fullName evidence="1">Uncharacterized protein</fullName>
    </submittedName>
</protein>
<dbReference type="EMBL" id="QBIY01013401">
    <property type="protein sequence ID" value="RXN05505.1"/>
    <property type="molecule type" value="Genomic_DNA"/>
</dbReference>